<gene>
    <name evidence="2" type="ORF">QW060_01260</name>
</gene>
<sequence>MKKHFFNFLPLLTRSQRKGILSLMLLVFILQFCLFFFNQRKRNDVDDPATAMEWNLLQQEIDSLKQIETEARKFVITPFNPNFITDYKGYHLQMTTMEIDRLHAYRKTGKFINSVQEFQDITKVSDEWLSVYAAYFKFPDWVTAKNANRNFKDDSALLVIKDFNSATAEDFKLIKGIGDGYAQRIINERKRMGGFVHMDQVAFIWNLPPEVIHSLQKYFIVKKPPVIHKININTASKQEISKIPYINHELSRNILIYRSKKSEPLTIEDLEKINGFPLDKLKIIALYLDF</sequence>
<dbReference type="RefSeq" id="WP_290361909.1">
    <property type="nucleotide sequence ID" value="NZ_JAUFQU010000001.1"/>
</dbReference>
<proteinExistence type="predicted"/>
<keyword evidence="1" id="KW-0812">Transmembrane</keyword>
<organism evidence="2 3">
    <name type="scientific">Paenimyroides ceti</name>
    <dbReference type="NCBI Taxonomy" id="395087"/>
    <lineage>
        <taxon>Bacteria</taxon>
        <taxon>Pseudomonadati</taxon>
        <taxon>Bacteroidota</taxon>
        <taxon>Flavobacteriia</taxon>
        <taxon>Flavobacteriales</taxon>
        <taxon>Flavobacteriaceae</taxon>
        <taxon>Paenimyroides</taxon>
    </lineage>
</organism>
<dbReference type="Proteomes" id="UP001242368">
    <property type="component" value="Unassembled WGS sequence"/>
</dbReference>
<dbReference type="InterPro" id="IPR010994">
    <property type="entry name" value="RuvA_2-like"/>
</dbReference>
<dbReference type="PANTHER" id="PTHR21180:SF32">
    <property type="entry name" value="ENDONUCLEASE_EXONUCLEASE_PHOSPHATASE FAMILY DOMAIN-CONTAINING PROTEIN 1"/>
    <property type="match status" value="1"/>
</dbReference>
<dbReference type="EMBL" id="JAUFQU010000001">
    <property type="protein sequence ID" value="MDN3705754.1"/>
    <property type="molecule type" value="Genomic_DNA"/>
</dbReference>
<dbReference type="Gene3D" id="1.10.150.280">
    <property type="entry name" value="AF1531-like domain"/>
    <property type="match status" value="1"/>
</dbReference>
<dbReference type="InterPro" id="IPR051675">
    <property type="entry name" value="Endo/Exo/Phosphatase_dom_1"/>
</dbReference>
<keyword evidence="1" id="KW-0472">Membrane</keyword>
<accession>A0ABT8CMJ9</accession>
<dbReference type="Pfam" id="PF12836">
    <property type="entry name" value="HHH_3"/>
    <property type="match status" value="2"/>
</dbReference>
<feature type="transmembrane region" description="Helical" evidence="1">
    <location>
        <begin position="20"/>
        <end position="37"/>
    </location>
</feature>
<name>A0ABT8CMJ9_9FLAO</name>
<keyword evidence="1" id="KW-1133">Transmembrane helix</keyword>
<dbReference type="Gene3D" id="1.10.150.320">
    <property type="entry name" value="Photosystem II 12 kDa extrinsic protein"/>
    <property type="match status" value="1"/>
</dbReference>
<comment type="caution">
    <text evidence="2">The sequence shown here is derived from an EMBL/GenBank/DDBJ whole genome shotgun (WGS) entry which is preliminary data.</text>
</comment>
<keyword evidence="3" id="KW-1185">Reference proteome</keyword>
<dbReference type="SUPFAM" id="SSF47781">
    <property type="entry name" value="RuvA domain 2-like"/>
    <property type="match status" value="2"/>
</dbReference>
<reference evidence="3" key="1">
    <citation type="journal article" date="2019" name="Int. J. Syst. Evol. Microbiol.">
        <title>The Global Catalogue of Microorganisms (GCM) 10K type strain sequencing project: providing services to taxonomists for standard genome sequencing and annotation.</title>
        <authorList>
            <consortium name="The Broad Institute Genomics Platform"/>
            <consortium name="The Broad Institute Genome Sequencing Center for Infectious Disease"/>
            <person name="Wu L."/>
            <person name="Ma J."/>
        </authorList>
    </citation>
    <scope>NUCLEOTIDE SEQUENCE [LARGE SCALE GENOMIC DNA]</scope>
    <source>
        <strain evidence="3">CECT 7184</strain>
    </source>
</reference>
<evidence type="ECO:0000313" key="2">
    <source>
        <dbReference type="EMBL" id="MDN3705754.1"/>
    </source>
</evidence>
<protein>
    <submittedName>
        <fullName evidence="2">Helix-hairpin-helix domain-containing protein</fullName>
    </submittedName>
</protein>
<evidence type="ECO:0000313" key="3">
    <source>
        <dbReference type="Proteomes" id="UP001242368"/>
    </source>
</evidence>
<dbReference type="PANTHER" id="PTHR21180">
    <property type="entry name" value="ENDONUCLEASE/EXONUCLEASE/PHOSPHATASE FAMILY DOMAIN-CONTAINING PROTEIN 1"/>
    <property type="match status" value="1"/>
</dbReference>
<evidence type="ECO:0000256" key="1">
    <source>
        <dbReference type="SAM" id="Phobius"/>
    </source>
</evidence>